<dbReference type="AlphaFoldDB" id="A0A011PTQ8"/>
<dbReference type="Proteomes" id="UP000020218">
    <property type="component" value="Unassembled WGS sequence"/>
</dbReference>
<dbReference type="PATRIC" id="fig|1454001.3.peg.77"/>
<evidence type="ECO:0000256" key="2">
    <source>
        <dbReference type="ARBA" id="ARBA00023136"/>
    </source>
</evidence>
<evidence type="ECO:0000256" key="1">
    <source>
        <dbReference type="ARBA" id="ARBA00004370"/>
    </source>
</evidence>
<dbReference type="Pfam" id="PF05433">
    <property type="entry name" value="Rick_17kDa_Anti"/>
    <property type="match status" value="1"/>
</dbReference>
<keyword evidence="2" id="KW-0472">Membrane</keyword>
<dbReference type="STRING" id="1454001.AW08_00242"/>
<evidence type="ECO:0000259" key="3">
    <source>
        <dbReference type="Pfam" id="PF05433"/>
    </source>
</evidence>
<keyword evidence="5" id="KW-1185">Reference proteome</keyword>
<accession>A0A011PTQ8</accession>
<feature type="domain" description="Glycine zipper 2TM" evidence="3">
    <location>
        <begin position="58"/>
        <end position="98"/>
    </location>
</feature>
<sequence>MTQISPWQRLAALLTIALALLLTGCETTPAFQVSGPSWRDGTVESIVQDTVQSGNAAAGALGGALVGGLLGNQVGGGSGRTAATLIGAGGGAFVGNQAAQRQTLVWRIGVRYDDGSLATIQQTTAPALRIGDRVRVTANGIELLRQGPN</sequence>
<name>A0A011PTQ8_9PROT</name>
<evidence type="ECO:0000313" key="4">
    <source>
        <dbReference type="EMBL" id="EXI69749.1"/>
    </source>
</evidence>
<dbReference type="EMBL" id="JFAX01000001">
    <property type="protein sequence ID" value="EXI69749.1"/>
    <property type="molecule type" value="Genomic_DNA"/>
</dbReference>
<dbReference type="InterPro" id="IPR051407">
    <property type="entry name" value="Bact_OM_lipoprot/Surf_antigen"/>
</dbReference>
<dbReference type="GO" id="GO:0019867">
    <property type="term" value="C:outer membrane"/>
    <property type="evidence" value="ECO:0007669"/>
    <property type="project" value="InterPro"/>
</dbReference>
<comment type="caution">
    <text evidence="4">The sequence shown here is derived from an EMBL/GenBank/DDBJ whole genome shotgun (WGS) entry which is preliminary data.</text>
</comment>
<reference evidence="4" key="1">
    <citation type="submission" date="2014-02" db="EMBL/GenBank/DDBJ databases">
        <title>Expanding our view of genomic diversity in Candidatus Accumulibacter clades.</title>
        <authorList>
            <person name="Skennerton C.T."/>
            <person name="Barr J.J."/>
            <person name="Slater F.R."/>
            <person name="Bond P.L."/>
            <person name="Tyson G.W."/>
        </authorList>
    </citation>
    <scope>NUCLEOTIDE SEQUENCE [LARGE SCALE GENOMIC DNA]</scope>
</reference>
<evidence type="ECO:0000313" key="5">
    <source>
        <dbReference type="Proteomes" id="UP000020218"/>
    </source>
</evidence>
<comment type="subcellular location">
    <subcellularLocation>
        <location evidence="1">Membrane</location>
    </subcellularLocation>
</comment>
<proteinExistence type="predicted"/>
<gene>
    <name evidence="4" type="ORF">AW08_00242</name>
</gene>
<dbReference type="PANTHER" id="PTHR35603:SF2">
    <property type="entry name" value="OUTER MEMBRANE LIPOPROTEIN"/>
    <property type="match status" value="1"/>
</dbReference>
<dbReference type="InterPro" id="IPR008816">
    <property type="entry name" value="Gly_zipper_2TM_dom"/>
</dbReference>
<protein>
    <submittedName>
        <fullName evidence="4">Surface antigen</fullName>
    </submittedName>
</protein>
<organism evidence="4 5">
    <name type="scientific">Candidatus Accumulibacter adjunctus</name>
    <dbReference type="NCBI Taxonomy" id="1454001"/>
    <lineage>
        <taxon>Bacteria</taxon>
        <taxon>Pseudomonadati</taxon>
        <taxon>Pseudomonadota</taxon>
        <taxon>Betaproteobacteria</taxon>
        <taxon>Candidatus Accumulibacter</taxon>
    </lineage>
</organism>
<dbReference type="PANTHER" id="PTHR35603">
    <property type="match status" value="1"/>
</dbReference>